<sequence>MDETVYGTVRSSIITMDPLPNMNQTYAKVKSVERVQTVVRGREQQGAQMAFVARSGNAHGGGEDKTKLLCTECKKTRHIAETCFQVIGYPTWWGEK</sequence>
<proteinExistence type="predicted"/>
<evidence type="ECO:0000313" key="2">
    <source>
        <dbReference type="Proteomes" id="UP000467841"/>
    </source>
</evidence>
<accession>A0A6D2JL43</accession>
<dbReference type="PANTHER" id="PTHR34222">
    <property type="entry name" value="GAG_PRE-INTEGRS DOMAIN-CONTAINING PROTEIN"/>
    <property type="match status" value="1"/>
</dbReference>
<organism evidence="1 2">
    <name type="scientific">Microthlaspi erraticum</name>
    <dbReference type="NCBI Taxonomy" id="1685480"/>
    <lineage>
        <taxon>Eukaryota</taxon>
        <taxon>Viridiplantae</taxon>
        <taxon>Streptophyta</taxon>
        <taxon>Embryophyta</taxon>
        <taxon>Tracheophyta</taxon>
        <taxon>Spermatophyta</taxon>
        <taxon>Magnoliopsida</taxon>
        <taxon>eudicotyledons</taxon>
        <taxon>Gunneridae</taxon>
        <taxon>Pentapetalae</taxon>
        <taxon>rosids</taxon>
        <taxon>malvids</taxon>
        <taxon>Brassicales</taxon>
        <taxon>Brassicaceae</taxon>
        <taxon>Coluteocarpeae</taxon>
        <taxon>Microthlaspi</taxon>
    </lineage>
</organism>
<dbReference type="PANTHER" id="PTHR34222:SF28">
    <property type="entry name" value="CCHC-TYPE DOMAIN-CONTAINING PROTEIN"/>
    <property type="match status" value="1"/>
</dbReference>
<gene>
    <name evidence="1" type="ORF">MERR_LOCUS27711</name>
</gene>
<keyword evidence="2" id="KW-1185">Reference proteome</keyword>
<reference evidence="1" key="1">
    <citation type="submission" date="2020-01" db="EMBL/GenBank/DDBJ databases">
        <authorList>
            <person name="Mishra B."/>
        </authorList>
    </citation>
    <scope>NUCLEOTIDE SEQUENCE [LARGE SCALE GENOMIC DNA]</scope>
</reference>
<dbReference type="OrthoDB" id="1751090at2759"/>
<dbReference type="AlphaFoldDB" id="A0A6D2JL43"/>
<name>A0A6D2JL43_9BRAS</name>
<dbReference type="EMBL" id="CACVBM020001229">
    <property type="protein sequence ID" value="CAA7040476.1"/>
    <property type="molecule type" value="Genomic_DNA"/>
</dbReference>
<dbReference type="Proteomes" id="UP000467841">
    <property type="component" value="Unassembled WGS sequence"/>
</dbReference>
<evidence type="ECO:0000313" key="1">
    <source>
        <dbReference type="EMBL" id="CAA7040476.1"/>
    </source>
</evidence>
<comment type="caution">
    <text evidence="1">The sequence shown here is derived from an EMBL/GenBank/DDBJ whole genome shotgun (WGS) entry which is preliminary data.</text>
</comment>
<protein>
    <submittedName>
        <fullName evidence="1">Uncharacterized protein</fullName>
    </submittedName>
</protein>